<dbReference type="RefSeq" id="WP_066610990.1">
    <property type="nucleotide sequence ID" value="NZ_LQQU01000013.1"/>
</dbReference>
<protein>
    <recommendedName>
        <fullName evidence="4">Tim44-like domain-containing protein</fullName>
    </recommendedName>
</protein>
<evidence type="ECO:0000313" key="5">
    <source>
        <dbReference type="EMBL" id="KZE33572.1"/>
    </source>
</evidence>
<feature type="transmembrane region" description="Helical" evidence="2">
    <location>
        <begin position="106"/>
        <end position="126"/>
    </location>
</feature>
<dbReference type="STRING" id="1452487.AVW16_08530"/>
<feature type="region of interest" description="Disordered" evidence="1">
    <location>
        <begin position="29"/>
        <end position="70"/>
    </location>
</feature>
<comment type="caution">
    <text evidence="5">The sequence shown here is derived from an EMBL/GenBank/DDBJ whole genome shotgun (WGS) entry which is preliminary data.</text>
</comment>
<keyword evidence="2" id="KW-0812">Transmembrane</keyword>
<dbReference type="OrthoDB" id="5297955at2"/>
<dbReference type="PANTHER" id="PTHR41542:SF1">
    <property type="entry name" value="BLL5807 PROTEIN"/>
    <property type="match status" value="1"/>
</dbReference>
<evidence type="ECO:0000256" key="3">
    <source>
        <dbReference type="SAM" id="SignalP"/>
    </source>
</evidence>
<reference evidence="6" key="1">
    <citation type="submission" date="2016-01" db="EMBL/GenBank/DDBJ databases">
        <title>Draft genome of Chromobacterium sp. F49.</title>
        <authorList>
            <person name="Hong K.W."/>
        </authorList>
    </citation>
    <scope>NUCLEOTIDE SEQUENCE [LARGE SCALE GENOMIC DNA]</scope>
    <source>
        <strain evidence="6">CN10</strain>
    </source>
</reference>
<dbReference type="EMBL" id="LQQU01000013">
    <property type="protein sequence ID" value="KZE33572.1"/>
    <property type="molecule type" value="Genomic_DNA"/>
</dbReference>
<dbReference type="InterPro" id="IPR007379">
    <property type="entry name" value="Tim44-like_dom"/>
</dbReference>
<feature type="compositionally biased region" description="Low complexity" evidence="1">
    <location>
        <begin position="51"/>
        <end position="67"/>
    </location>
</feature>
<feature type="signal peptide" evidence="3">
    <location>
        <begin position="1"/>
        <end position="25"/>
    </location>
</feature>
<accession>A0A165FKR3</accession>
<keyword evidence="2" id="KW-0472">Membrane</keyword>
<organism evidence="5 6">
    <name type="scientific">Crenobacter luteus</name>
    <dbReference type="NCBI Taxonomy" id="1452487"/>
    <lineage>
        <taxon>Bacteria</taxon>
        <taxon>Pseudomonadati</taxon>
        <taxon>Pseudomonadota</taxon>
        <taxon>Betaproteobacteria</taxon>
        <taxon>Neisseriales</taxon>
        <taxon>Neisseriaceae</taxon>
        <taxon>Crenobacter</taxon>
    </lineage>
</organism>
<evidence type="ECO:0000256" key="2">
    <source>
        <dbReference type="SAM" id="Phobius"/>
    </source>
</evidence>
<dbReference type="SMART" id="SM00978">
    <property type="entry name" value="Tim44"/>
    <property type="match status" value="1"/>
</dbReference>
<evidence type="ECO:0000256" key="1">
    <source>
        <dbReference type="SAM" id="MobiDB-lite"/>
    </source>
</evidence>
<gene>
    <name evidence="5" type="ORF">AVW16_08530</name>
</gene>
<feature type="domain" description="Tim44-like" evidence="4">
    <location>
        <begin position="174"/>
        <end position="301"/>
    </location>
</feature>
<keyword evidence="3" id="KW-0732">Signal</keyword>
<dbReference type="Proteomes" id="UP000076625">
    <property type="component" value="Unassembled WGS sequence"/>
</dbReference>
<keyword evidence="2" id="KW-1133">Transmembrane helix</keyword>
<dbReference type="PANTHER" id="PTHR41542">
    <property type="entry name" value="BLL5807 PROTEIN"/>
    <property type="match status" value="1"/>
</dbReference>
<proteinExistence type="predicted"/>
<evidence type="ECO:0000259" key="4">
    <source>
        <dbReference type="SMART" id="SM00978"/>
    </source>
</evidence>
<name>A0A165FKR3_9NEIS</name>
<feature type="chain" id="PRO_5007857814" description="Tim44-like domain-containing protein" evidence="3">
    <location>
        <begin position="26"/>
        <end position="302"/>
    </location>
</feature>
<feature type="compositionally biased region" description="Polar residues" evidence="1">
    <location>
        <begin position="34"/>
        <end position="50"/>
    </location>
</feature>
<sequence>MTTKTKSALLALTLVSLLAAPLAEAARVGKGRSSGMQRSAPTQSYQQPSTPMAAPARPAAAPAQAAPQKGPGLGTALAAGAAGAAAGYMIGQAMDSSAGSSETGSGFPWGTLAIGGLLLVGAMMFFRRRQAQTHGRLATPGGAPMHYQPPQAPAGNSQFGAIPPIGAGLGGGAAPLGATGLARLPDGTETPHFLRQAKATFLHLQSLNTPESLEEVRKYMTPELFEALRADIAGNSDVADFPSLDCQLTDAVDEGGRFVASVRFSGTVSESVGAPAEPFAETWHYVKDKGGQRWLLAGIQQD</sequence>
<dbReference type="AlphaFoldDB" id="A0A165FKR3"/>
<keyword evidence="6" id="KW-1185">Reference proteome</keyword>
<evidence type="ECO:0000313" key="6">
    <source>
        <dbReference type="Proteomes" id="UP000076625"/>
    </source>
</evidence>